<dbReference type="AlphaFoldDB" id="A0AAV8SDK5"/>
<evidence type="ECO:0000313" key="2">
    <source>
        <dbReference type="Proteomes" id="UP001159364"/>
    </source>
</evidence>
<keyword evidence="2" id="KW-1185">Reference proteome</keyword>
<comment type="caution">
    <text evidence="1">The sequence shown here is derived from an EMBL/GenBank/DDBJ whole genome shotgun (WGS) entry which is preliminary data.</text>
</comment>
<accession>A0AAV8SDK5</accession>
<dbReference type="EMBL" id="JAIWQS010000011">
    <property type="protein sequence ID" value="KAJ8750134.1"/>
    <property type="molecule type" value="Genomic_DNA"/>
</dbReference>
<evidence type="ECO:0000313" key="1">
    <source>
        <dbReference type="EMBL" id="KAJ8750134.1"/>
    </source>
</evidence>
<proteinExistence type="predicted"/>
<dbReference type="Proteomes" id="UP001159364">
    <property type="component" value="Linkage Group LG11"/>
</dbReference>
<protein>
    <submittedName>
        <fullName evidence="1">Uncharacterized protein</fullName>
    </submittedName>
</protein>
<name>A0AAV8SDK5_9ROSI</name>
<sequence length="80" mass="9086">MESRWGLALNDMALDNDYILGIVFETEMGDGRWEMGDGRWEMVEVVGSKAFSLVMYVGGGQKENDHKKVPGRYICSFKAY</sequence>
<organism evidence="1 2">
    <name type="scientific">Erythroxylum novogranatense</name>
    <dbReference type="NCBI Taxonomy" id="1862640"/>
    <lineage>
        <taxon>Eukaryota</taxon>
        <taxon>Viridiplantae</taxon>
        <taxon>Streptophyta</taxon>
        <taxon>Embryophyta</taxon>
        <taxon>Tracheophyta</taxon>
        <taxon>Spermatophyta</taxon>
        <taxon>Magnoliopsida</taxon>
        <taxon>eudicotyledons</taxon>
        <taxon>Gunneridae</taxon>
        <taxon>Pentapetalae</taxon>
        <taxon>rosids</taxon>
        <taxon>fabids</taxon>
        <taxon>Malpighiales</taxon>
        <taxon>Erythroxylaceae</taxon>
        <taxon>Erythroxylum</taxon>
    </lineage>
</organism>
<reference evidence="1 2" key="1">
    <citation type="submission" date="2021-09" db="EMBL/GenBank/DDBJ databases">
        <title>Genomic insights and catalytic innovation underlie evolution of tropane alkaloids biosynthesis.</title>
        <authorList>
            <person name="Wang Y.-J."/>
            <person name="Tian T."/>
            <person name="Huang J.-P."/>
            <person name="Huang S.-X."/>
        </authorList>
    </citation>
    <scope>NUCLEOTIDE SEQUENCE [LARGE SCALE GENOMIC DNA]</scope>
    <source>
        <strain evidence="1">KIB-2018</strain>
        <tissue evidence="1">Leaf</tissue>
    </source>
</reference>
<gene>
    <name evidence="1" type="ORF">K2173_014049</name>
</gene>